<keyword evidence="3" id="KW-1185">Reference proteome</keyword>
<evidence type="ECO:0000313" key="3">
    <source>
        <dbReference type="Proteomes" id="UP000035760"/>
    </source>
</evidence>
<feature type="transmembrane region" description="Helical" evidence="1">
    <location>
        <begin position="12"/>
        <end position="35"/>
    </location>
</feature>
<keyword evidence="1" id="KW-0472">Membrane</keyword>
<reference evidence="2" key="1">
    <citation type="submission" date="2013-07" db="EMBL/GenBank/DDBJ databases">
        <authorList>
            <person name="McIlroy S."/>
        </authorList>
    </citation>
    <scope>NUCLEOTIDE SEQUENCE [LARGE SCALE GENOMIC DNA]</scope>
    <source>
        <strain evidence="2">Run_A_D11</strain>
    </source>
</reference>
<dbReference type="InterPro" id="IPR031982">
    <property type="entry name" value="PilE-like"/>
</dbReference>
<protein>
    <submittedName>
        <fullName evidence="2">Fimbrial protein pilin</fullName>
    </submittedName>
</protein>
<dbReference type="Gene3D" id="3.30.700.10">
    <property type="entry name" value="Glycoprotein, Type 4 Pilin"/>
    <property type="match status" value="1"/>
</dbReference>
<evidence type="ECO:0000313" key="2">
    <source>
        <dbReference type="EMBL" id="CDI03873.1"/>
    </source>
</evidence>
<dbReference type="NCBIfam" id="TIGR02532">
    <property type="entry name" value="IV_pilin_GFxxxE"/>
    <property type="match status" value="1"/>
</dbReference>
<comment type="caution">
    <text evidence="2">The sequence shown here is derived from an EMBL/GenBank/DDBJ whole genome shotgun (WGS) entry which is preliminary data.</text>
</comment>
<keyword evidence="1" id="KW-0812">Transmembrane</keyword>
<dbReference type="SUPFAM" id="SSF54523">
    <property type="entry name" value="Pili subunits"/>
    <property type="match status" value="1"/>
</dbReference>
<reference evidence="2" key="2">
    <citation type="submission" date="2014-03" db="EMBL/GenBank/DDBJ databases">
        <title>Candidatus Competibacter-lineage genomes retrieved from metagenomes reveal functional metabolic diversity.</title>
        <authorList>
            <person name="McIlroy S.J."/>
            <person name="Albertsen M."/>
            <person name="Andresen E.K."/>
            <person name="Saunders A.M."/>
            <person name="Kristiansen R."/>
            <person name="Stokholm-Bjerregaard M."/>
            <person name="Nielsen K.L."/>
            <person name="Nielsen P.H."/>
        </authorList>
    </citation>
    <scope>NUCLEOTIDE SEQUENCE</scope>
    <source>
        <strain evidence="2">Run_A_D11</strain>
    </source>
</reference>
<proteinExistence type="predicted"/>
<dbReference type="GO" id="GO:0043683">
    <property type="term" value="P:type IV pilus assembly"/>
    <property type="evidence" value="ECO:0007669"/>
    <property type="project" value="InterPro"/>
</dbReference>
<evidence type="ECO:0000256" key="1">
    <source>
        <dbReference type="SAM" id="Phobius"/>
    </source>
</evidence>
<sequence length="162" mass="17374">MTVMNNHDDQGFTLIELMIVVVVIAILAAIAYPSYMEQVARGKRTDAKTVMLEAGQVLERRYTECGGYKKKSDCSAAANMGEVLPASSQASPKEGATKWYQLDASGKTTVTDTTFTLVFNPQGSLSSDKCGSFSLSNTGQKQLIISGSVSSNATLVGDCWNR</sequence>
<dbReference type="AlphaFoldDB" id="W6ME25"/>
<dbReference type="PROSITE" id="PS00409">
    <property type="entry name" value="PROKAR_NTER_METHYL"/>
    <property type="match status" value="1"/>
</dbReference>
<dbReference type="Pfam" id="PF07963">
    <property type="entry name" value="N_methyl"/>
    <property type="match status" value="1"/>
</dbReference>
<accession>W6ME25</accession>
<dbReference type="Pfam" id="PF16732">
    <property type="entry name" value="ComP_DUS"/>
    <property type="match status" value="1"/>
</dbReference>
<dbReference type="STRING" id="1400863.BN873_70021"/>
<dbReference type="EMBL" id="CBTJ020000080">
    <property type="protein sequence ID" value="CDI03873.1"/>
    <property type="molecule type" value="Genomic_DNA"/>
</dbReference>
<dbReference type="InterPro" id="IPR045584">
    <property type="entry name" value="Pilin-like"/>
</dbReference>
<dbReference type="Proteomes" id="UP000035760">
    <property type="component" value="Unassembled WGS sequence"/>
</dbReference>
<gene>
    <name evidence="2" type="ORF">BN873_70021</name>
</gene>
<organism evidence="2 3">
    <name type="scientific">Candidatus Competibacter denitrificans Run_A_D11</name>
    <dbReference type="NCBI Taxonomy" id="1400863"/>
    <lineage>
        <taxon>Bacteria</taxon>
        <taxon>Pseudomonadati</taxon>
        <taxon>Pseudomonadota</taxon>
        <taxon>Gammaproteobacteria</taxon>
        <taxon>Candidatus Competibacteraceae</taxon>
        <taxon>Candidatus Competibacter</taxon>
    </lineage>
</organism>
<keyword evidence="1" id="KW-1133">Transmembrane helix</keyword>
<name>W6ME25_9GAMM</name>
<dbReference type="InterPro" id="IPR012902">
    <property type="entry name" value="N_methyl_site"/>
</dbReference>